<evidence type="ECO:0000256" key="1">
    <source>
        <dbReference type="SAM" id="Coils"/>
    </source>
</evidence>
<reference evidence="2 3" key="1">
    <citation type="journal article" date="2014" name="Int. J. Syst. Evol. Microbiol.">
        <title>Listeria floridensis sp. nov., Listeria aquatica sp. nov., Listeria cornellensis sp. nov., Listeria riparia sp. nov. and Listeria grandensis sp. nov., from agricultural and natural environments.</title>
        <authorList>
            <person name="den Bakker H.C."/>
            <person name="Warchocki S."/>
            <person name="Wright E.M."/>
            <person name="Allred A.F."/>
            <person name="Ahlstrom C."/>
            <person name="Manuel C.S."/>
            <person name="Stasiewicz M.J."/>
            <person name="Burrell A."/>
            <person name="Roof S."/>
            <person name="Strawn L."/>
            <person name="Fortes E.D."/>
            <person name="Nightingale K.K."/>
            <person name="Kephart D."/>
            <person name="Wiedmann M."/>
        </authorList>
    </citation>
    <scope>NUCLEOTIDE SEQUENCE [LARGE SCALE GENOMIC DNA]</scope>
    <source>
        <strain evidence="2 3">FSL S10-1187</strain>
    </source>
</reference>
<feature type="coiled-coil region" evidence="1">
    <location>
        <begin position="7"/>
        <end position="85"/>
    </location>
</feature>
<protein>
    <submittedName>
        <fullName evidence="2">Uncharacterized protein</fullName>
    </submittedName>
</protein>
<dbReference type="RefSeq" id="WP_036098339.1">
    <property type="nucleotide sequence ID" value="NZ_AODF01000039.1"/>
</dbReference>
<keyword evidence="1" id="KW-0175">Coiled coil</keyword>
<accession>A0ABN0RBW5</accession>
<evidence type="ECO:0000313" key="2">
    <source>
        <dbReference type="EMBL" id="EUJ26115.1"/>
    </source>
</evidence>
<proteinExistence type="predicted"/>
<comment type="caution">
    <text evidence="2">The sequence shown here is derived from an EMBL/GenBank/DDBJ whole genome shotgun (WGS) entry which is preliminary data.</text>
</comment>
<dbReference type="Proteomes" id="UP000019249">
    <property type="component" value="Unassembled WGS sequence"/>
</dbReference>
<organism evidence="2 3">
    <name type="scientific">Listeria floridensis FSL S10-1187</name>
    <dbReference type="NCBI Taxonomy" id="1265817"/>
    <lineage>
        <taxon>Bacteria</taxon>
        <taxon>Bacillati</taxon>
        <taxon>Bacillota</taxon>
        <taxon>Bacilli</taxon>
        <taxon>Bacillales</taxon>
        <taxon>Listeriaceae</taxon>
        <taxon>Listeria</taxon>
    </lineage>
</organism>
<name>A0ABN0RBW5_9LIST</name>
<keyword evidence="3" id="KW-1185">Reference proteome</keyword>
<gene>
    <name evidence="2" type="ORF">MFLO_14182</name>
</gene>
<evidence type="ECO:0000313" key="3">
    <source>
        <dbReference type="Proteomes" id="UP000019249"/>
    </source>
</evidence>
<dbReference type="EMBL" id="AODF01000039">
    <property type="protein sequence ID" value="EUJ26115.1"/>
    <property type="molecule type" value="Genomic_DNA"/>
</dbReference>
<sequence>MTAEEKIMQMREQLQHVNLELETQLLEVSYAEQQVEAMEEEFAKATVAKEEAEKDLFSRADTSHFDGADEELRELEKRLATLQGQLGVERSSLQRKLYANRQTEAQLQNNEA</sequence>